<dbReference type="HOGENOM" id="CLU_001688_0_0_1"/>
<dbReference type="Pfam" id="PF14559">
    <property type="entry name" value="TPR_19"/>
    <property type="match status" value="1"/>
</dbReference>
<feature type="repeat" description="TPR" evidence="3">
    <location>
        <begin position="705"/>
        <end position="738"/>
    </location>
</feature>
<dbReference type="GO" id="GO:0006401">
    <property type="term" value="P:RNA catabolic process"/>
    <property type="evidence" value="ECO:0007669"/>
    <property type="project" value="InterPro"/>
</dbReference>
<name>C4R1U9_KOMPG</name>
<dbReference type="InterPro" id="IPR011990">
    <property type="entry name" value="TPR-like_helical_dom_sf"/>
</dbReference>
<feature type="repeat" description="TPR" evidence="3">
    <location>
        <begin position="671"/>
        <end position="704"/>
    </location>
</feature>
<evidence type="ECO:0000313" key="5">
    <source>
        <dbReference type="Proteomes" id="UP000000314"/>
    </source>
</evidence>
<dbReference type="EMBL" id="FN392320">
    <property type="protein sequence ID" value="CAY69473.1"/>
    <property type="molecule type" value="Genomic_DNA"/>
</dbReference>
<dbReference type="InterPro" id="IPR019734">
    <property type="entry name" value="TPR_rpt"/>
</dbReference>
<dbReference type="SMART" id="SM00028">
    <property type="entry name" value="TPR"/>
    <property type="match status" value="8"/>
</dbReference>
<dbReference type="Pfam" id="PF18833">
    <property type="entry name" value="TPR_22"/>
    <property type="match status" value="1"/>
</dbReference>
<dbReference type="PANTHER" id="PTHR15704">
    <property type="entry name" value="SUPERKILLER 3 PROTEIN-RELATED"/>
    <property type="match status" value="1"/>
</dbReference>
<evidence type="ECO:0000256" key="3">
    <source>
        <dbReference type="PROSITE-ProRule" id="PRU00339"/>
    </source>
</evidence>
<evidence type="ECO:0000256" key="2">
    <source>
        <dbReference type="ARBA" id="ARBA00022803"/>
    </source>
</evidence>
<dbReference type="Pfam" id="PF13181">
    <property type="entry name" value="TPR_8"/>
    <property type="match status" value="1"/>
</dbReference>
<gene>
    <name evidence="4" type="ordered locus">PAS_chr2-2_0436</name>
</gene>
<evidence type="ECO:0000256" key="1">
    <source>
        <dbReference type="ARBA" id="ARBA00022737"/>
    </source>
</evidence>
<dbReference type="GeneID" id="8199139"/>
<dbReference type="FunCoup" id="C4R1U9">
    <property type="interactions" value="538"/>
</dbReference>
<keyword evidence="5" id="KW-1185">Reference proteome</keyword>
<dbReference type="STRING" id="644223.C4R1U9"/>
<keyword evidence="1" id="KW-0677">Repeat</keyword>
<dbReference type="Gene3D" id="1.25.40.10">
    <property type="entry name" value="Tetratricopeptide repeat domain"/>
    <property type="match status" value="4"/>
</dbReference>
<dbReference type="eggNOG" id="KOG1127">
    <property type="taxonomic scope" value="Eukaryota"/>
</dbReference>
<dbReference type="KEGG" id="ppa:PAS_chr2-2_0436"/>
<dbReference type="Proteomes" id="UP000000314">
    <property type="component" value="Chromosome 2"/>
</dbReference>
<dbReference type="RefSeq" id="XP_002491753.1">
    <property type="nucleotide sequence ID" value="XM_002491708.1"/>
</dbReference>
<evidence type="ECO:0000313" key="4">
    <source>
        <dbReference type="EMBL" id="CAY69473.1"/>
    </source>
</evidence>
<dbReference type="InParanoid" id="C4R1U9"/>
<dbReference type="SUPFAM" id="SSF48452">
    <property type="entry name" value="TPR-like"/>
    <property type="match status" value="3"/>
</dbReference>
<dbReference type="PROSITE" id="PS50005">
    <property type="entry name" value="TPR"/>
    <property type="match status" value="3"/>
</dbReference>
<proteinExistence type="predicted"/>
<sequence>MSVKKHLKAAKNALVSNDPDSCIEYAEEVLNLEQDNYFANIFLGKAYHLRSDALNATKYYKTCCEIDPMNELGWKGLLLLARESDDYESFLSILKGYAEIKTKKNESLQEIAKEVEIYLKKFEKNQDLCIAVLDSTTSFGFLGRLVGNPIIPEERSLILIIDKLKHKEEGVIATNIKRAKIKTANNIPLEIQNKLNSIKWAVYSKSMLPDYMSRLLEICEDDDLQKKYNHLWLSYQLDVLSCAPNGDAKTGLQRRIFVACEGIVAVKRDVRLAWDIYLNWLDPQNVDDLPLWLLCDYIRLFGMEGLGSILYGFVYSDYSNYSEDKVRKYLTTEETYSEENSEGKRAVHFVDVQNDEELLNQFKSDLTVSTALNDAELMSFYVKSIEKASTSLLACRIVSEFYLSLKEYKFGLMYCRKGINLLTKVLKDYGLSLPHTKESLLLDLASIYTYYDAPKDHPRAFKLYESILQKNPSNPKAKIGKSLIFLQLGEFNKAKELLQTIFDANLEAKAYLGWCEINLGNLEFGRNLLTSCLKDTSLQDEEMKVEIQWRLAHSYLQEVQEVKNLHDRYLVEGNIREAYSNLVVCLKQDATYAPAYTTLGIVYEDYLNDSKRANKCYYKAFELDIRQLESARRLVVNFALEPDWESVRVLAQRVVDSDTSRSILEGAVDPAWPYRSLGCALLEVQEDVKAIACFQSALRLDSKDTESWVGLGQAYLSGGRLEASIKVFNHILNNLDSNWFTSYMLALSLSYGGQFAEGMSILQKLHSTRPKEKCILTALIESFLTKSQDDLSRGFVGRCIEASIISLDFVFQLSEVDIHCYKSWKYLSEAILIFTKVKNSLPSYYVNKISAISKRVAISRSDLCEMGDGLEYRKGLLVEAESATHFDRAISYMVQSAKTAIQVLSQKSSNKLRASLYYNLGLIYYHAFTLTNKLLYLKCSIKPLQRAILIEPLVADYWIALGNCTILKNARVAQHCYIKASSISSINHSVFVNLGALYLIAGDTDLAKISFHRALSMQPNEYLAWEGLALSRNERTPDATSTFSLFAHAMVLSNGKSPLAQLLYGFQVLKKFAMQNKFYGHTITERQEISLACGLMLRYLKLDSENEFALFVTLSLIELTQKFELGVELAKNLFSSLERTYRERGSVSVLYQLTAAKSQQARLYLGSGQYGNAIMAAKMAMDMSEDDVLPRNSHVLKCVLSSRSVIALSYFFNGQLSKALSQLKVCLENSDSYRLVILLAQILHTFGNQDAKTVAMEELFNHIEKRDSSLPITLTMGAIAISEDLEDLLPVVNEDLKSLSFDQLAADSSRNVPQMVHLINRKLDIKENVWQKVAFLFPNDGKTWSKLDNDVALEVFYNSKSSSSSLSRSSVKTGRVINIQRGIFLDPSQEVGYEALVKCIPT</sequence>
<dbReference type="OrthoDB" id="421075at2759"/>
<dbReference type="GO" id="GO:0055087">
    <property type="term" value="C:Ski complex"/>
    <property type="evidence" value="ECO:0007669"/>
    <property type="project" value="InterPro"/>
</dbReference>
<organism evidence="4 5">
    <name type="scientific">Komagataella phaffii (strain GS115 / ATCC 20864)</name>
    <name type="common">Yeast</name>
    <name type="synonym">Pichia pastoris</name>
    <dbReference type="NCBI Taxonomy" id="644223"/>
    <lineage>
        <taxon>Eukaryota</taxon>
        <taxon>Fungi</taxon>
        <taxon>Dikarya</taxon>
        <taxon>Ascomycota</taxon>
        <taxon>Saccharomycotina</taxon>
        <taxon>Pichiomycetes</taxon>
        <taxon>Pichiales</taxon>
        <taxon>Pichiaceae</taxon>
        <taxon>Komagataella</taxon>
    </lineage>
</organism>
<dbReference type="PANTHER" id="PTHR15704:SF7">
    <property type="entry name" value="SUPERKILLER COMPLEX PROTEIN 3"/>
    <property type="match status" value="1"/>
</dbReference>
<accession>C4R1U9</accession>
<reference evidence="4 5" key="1">
    <citation type="journal article" date="2009" name="Nat. Biotechnol.">
        <title>Genome sequence of the recombinant protein production host Pichia pastoris.</title>
        <authorList>
            <person name="De Schutter K."/>
            <person name="Lin Y.C."/>
            <person name="Tiels P."/>
            <person name="Van Hecke A."/>
            <person name="Glinka S."/>
            <person name="Weber-Lehmann J."/>
            <person name="Rouze P."/>
            <person name="Van de Peer Y."/>
            <person name="Callewaert N."/>
        </authorList>
    </citation>
    <scope>NUCLEOTIDE SEQUENCE [LARGE SCALE GENOMIC DNA]</scope>
    <source>
        <strain evidence="5">GS115 / ATCC 20864</strain>
    </source>
</reference>
<keyword evidence="2 3" id="KW-0802">TPR repeat</keyword>
<dbReference type="InterPro" id="IPR039226">
    <property type="entry name" value="Ski3/TTC37"/>
</dbReference>
<feature type="repeat" description="TPR" evidence="3">
    <location>
        <begin position="988"/>
        <end position="1021"/>
    </location>
</feature>
<dbReference type="Pfam" id="PF13432">
    <property type="entry name" value="TPR_16"/>
    <property type="match status" value="1"/>
</dbReference>
<protein>
    <submittedName>
        <fullName evidence="4">Involved in exosome mediated 3' to 5' mRNA degradation &amp; translation inhibition of non-poly(A) mRNAs</fullName>
    </submittedName>
</protein>
<dbReference type="InterPro" id="IPR040962">
    <property type="entry name" value="TPR_22"/>
</dbReference>
<dbReference type="OMA" id="CQWELDP"/>